<dbReference type="InterPro" id="IPR007588">
    <property type="entry name" value="Znf_FLYWCH"/>
</dbReference>
<organism evidence="6 7">
    <name type="scientific">Plutella xylostella</name>
    <name type="common">Diamondback moth</name>
    <name type="synonym">Plutella maculipennis</name>
    <dbReference type="NCBI Taxonomy" id="51655"/>
    <lineage>
        <taxon>Eukaryota</taxon>
        <taxon>Metazoa</taxon>
        <taxon>Ecdysozoa</taxon>
        <taxon>Arthropoda</taxon>
        <taxon>Hexapoda</taxon>
        <taxon>Insecta</taxon>
        <taxon>Pterygota</taxon>
        <taxon>Neoptera</taxon>
        <taxon>Endopterygota</taxon>
        <taxon>Lepidoptera</taxon>
        <taxon>Glossata</taxon>
        <taxon>Ditrysia</taxon>
        <taxon>Yponomeutoidea</taxon>
        <taxon>Plutellidae</taxon>
        <taxon>Plutella</taxon>
    </lineage>
</organism>
<dbReference type="Gene3D" id="2.20.25.240">
    <property type="match status" value="1"/>
</dbReference>
<accession>A0ABQ7QXU7</accession>
<feature type="region of interest" description="Disordered" evidence="4">
    <location>
        <begin position="113"/>
        <end position="143"/>
    </location>
</feature>
<sequence>MQFHQLENESREPKVPSNADQLIMDVNIPRRPADPIIQPVADASEQNVNADEILPRMPRTPEKTTNITPESLRPFAKAGARKTVQRERKPGEDFVSDDEAMLTLYVDDPASVGVQGSLAPRPSGAPPSDLSTSSAPVEPEPKASDVDAHLALLAEAVGREALQSVSFGLSKRGFPVIYVKGQKFLKHEGYRDRVRWTCSRRVQAGCRANLTTLTVTGDIVRSFLEHTHT</sequence>
<feature type="region of interest" description="Disordered" evidence="4">
    <location>
        <begin position="39"/>
        <end position="94"/>
    </location>
</feature>
<evidence type="ECO:0000256" key="2">
    <source>
        <dbReference type="ARBA" id="ARBA00022771"/>
    </source>
</evidence>
<keyword evidence="3" id="KW-0862">Zinc</keyword>
<keyword evidence="2" id="KW-0863">Zinc-finger</keyword>
<evidence type="ECO:0000259" key="5">
    <source>
        <dbReference type="Pfam" id="PF04500"/>
    </source>
</evidence>
<reference evidence="6 7" key="1">
    <citation type="submission" date="2021-06" db="EMBL/GenBank/DDBJ databases">
        <title>A haploid diamondback moth (Plutella xylostella L.) genome assembly resolves 31 chromosomes and identifies a diamide resistance mutation.</title>
        <authorList>
            <person name="Ward C.M."/>
            <person name="Perry K.D."/>
            <person name="Baker G."/>
            <person name="Powis K."/>
            <person name="Heckel D.G."/>
            <person name="Baxter S.W."/>
        </authorList>
    </citation>
    <scope>NUCLEOTIDE SEQUENCE [LARGE SCALE GENOMIC DNA]</scope>
    <source>
        <strain evidence="6 7">LV</strain>
        <tissue evidence="6">Single pupa</tissue>
    </source>
</reference>
<comment type="caution">
    <text evidence="6">The sequence shown here is derived from an EMBL/GenBank/DDBJ whole genome shotgun (WGS) entry which is preliminary data.</text>
</comment>
<keyword evidence="1" id="KW-0479">Metal-binding</keyword>
<proteinExistence type="predicted"/>
<evidence type="ECO:0000256" key="3">
    <source>
        <dbReference type="ARBA" id="ARBA00022833"/>
    </source>
</evidence>
<evidence type="ECO:0000256" key="4">
    <source>
        <dbReference type="SAM" id="MobiDB-lite"/>
    </source>
</evidence>
<evidence type="ECO:0000313" key="6">
    <source>
        <dbReference type="EMBL" id="KAG7309846.1"/>
    </source>
</evidence>
<name>A0ABQ7QXU7_PLUXY</name>
<dbReference type="Proteomes" id="UP000823941">
    <property type="component" value="Chromosome 6"/>
</dbReference>
<feature type="domain" description="FLYWCH-type" evidence="5">
    <location>
        <begin position="170"/>
        <end position="228"/>
    </location>
</feature>
<dbReference type="Pfam" id="PF04500">
    <property type="entry name" value="FLYWCH"/>
    <property type="match status" value="1"/>
</dbReference>
<gene>
    <name evidence="6" type="ORF">JYU34_004357</name>
</gene>
<keyword evidence="7" id="KW-1185">Reference proteome</keyword>
<protein>
    <recommendedName>
        <fullName evidence="5">FLYWCH-type domain-containing protein</fullName>
    </recommendedName>
</protein>
<dbReference type="EMBL" id="JAHIBW010000006">
    <property type="protein sequence ID" value="KAG7309846.1"/>
    <property type="molecule type" value="Genomic_DNA"/>
</dbReference>
<evidence type="ECO:0000313" key="7">
    <source>
        <dbReference type="Proteomes" id="UP000823941"/>
    </source>
</evidence>
<evidence type="ECO:0000256" key="1">
    <source>
        <dbReference type="ARBA" id="ARBA00022723"/>
    </source>
</evidence>